<name>A0A084U6T2_9HYPH</name>
<comment type="cofactor">
    <cofactor evidence="2">
        <name>Cu cation</name>
        <dbReference type="ChEBI" id="CHEBI:23378"/>
    </cofactor>
    <text evidence="2">Binds 1 copper ion per subunit.</text>
</comment>
<protein>
    <recommendedName>
        <fullName evidence="2">Superoxide dismutase [Cu-Zn]</fullName>
        <ecNumber evidence="2">1.15.1.1</ecNumber>
    </recommendedName>
</protein>
<keyword evidence="2 5" id="KW-0560">Oxidoreductase</keyword>
<dbReference type="InterPro" id="IPR018152">
    <property type="entry name" value="SOD_Cu/Zn_BS"/>
</dbReference>
<dbReference type="InterPro" id="IPR036423">
    <property type="entry name" value="SOD-like_Cu/Zn_dom_sf"/>
</dbReference>
<evidence type="ECO:0000256" key="3">
    <source>
        <dbReference type="SAM" id="SignalP"/>
    </source>
</evidence>
<dbReference type="Pfam" id="PF00080">
    <property type="entry name" value="Sod_Cu"/>
    <property type="match status" value="1"/>
</dbReference>
<dbReference type="STRING" id="472175.EL18_02922"/>
<dbReference type="Proteomes" id="UP000053675">
    <property type="component" value="Unassembled WGS sequence"/>
</dbReference>
<evidence type="ECO:0000256" key="2">
    <source>
        <dbReference type="RuleBase" id="RU000393"/>
    </source>
</evidence>
<comment type="similarity">
    <text evidence="1 2">Belongs to the Cu-Zn superoxide dismutase family.</text>
</comment>
<dbReference type="InterPro" id="IPR024134">
    <property type="entry name" value="SOD_Cu/Zn_/chaperone"/>
</dbReference>
<evidence type="ECO:0000313" key="5">
    <source>
        <dbReference type="EMBL" id="KFB08668.1"/>
    </source>
</evidence>
<feature type="chain" id="PRO_5001783085" description="Superoxide dismutase [Cu-Zn]" evidence="3">
    <location>
        <begin position="21"/>
        <end position="170"/>
    </location>
</feature>
<dbReference type="PATRIC" id="fig|472175.3.peg.2915"/>
<dbReference type="Gene3D" id="2.60.40.200">
    <property type="entry name" value="Superoxide dismutase, copper/zinc binding domain"/>
    <property type="match status" value="1"/>
</dbReference>
<sequence length="170" mass="17583">MRQLIYAALATALTAVTAQAQDQASANMINTDEQSVGTVTFNQTASGMVHVIVEMTDLPPGPHGFHVHETGACDPADGFKSAGGHYAGDKDHGIEAEGGPHPGDFPNVNVGQDGVLKLEFFTEHLSLSADGDNPLRDEDGSAVVVHAGADDYTSQPSGDAGDRIACGVIE</sequence>
<evidence type="ECO:0000259" key="4">
    <source>
        <dbReference type="Pfam" id="PF00080"/>
    </source>
</evidence>
<comment type="function">
    <text evidence="2">Destroys radicals which are normally produced within the cells and which are toxic to biological systems.</text>
</comment>
<keyword evidence="2" id="KW-0479">Metal-binding</keyword>
<proteinExistence type="inferred from homology"/>
<comment type="caution">
    <text evidence="5">The sequence shown here is derived from an EMBL/GenBank/DDBJ whole genome shotgun (WGS) entry which is preliminary data.</text>
</comment>
<dbReference type="InterPro" id="IPR001424">
    <property type="entry name" value="SOD_Cu_Zn_dom"/>
</dbReference>
<keyword evidence="2" id="KW-0862">Zinc</keyword>
<dbReference type="EMBL" id="JMQM01000002">
    <property type="protein sequence ID" value="KFB08668.1"/>
    <property type="molecule type" value="Genomic_DNA"/>
</dbReference>
<comment type="catalytic activity">
    <reaction evidence="2">
        <text>2 superoxide + 2 H(+) = H2O2 + O2</text>
        <dbReference type="Rhea" id="RHEA:20696"/>
        <dbReference type="ChEBI" id="CHEBI:15378"/>
        <dbReference type="ChEBI" id="CHEBI:15379"/>
        <dbReference type="ChEBI" id="CHEBI:16240"/>
        <dbReference type="ChEBI" id="CHEBI:18421"/>
        <dbReference type="EC" id="1.15.1.1"/>
    </reaction>
</comment>
<gene>
    <name evidence="5" type="ORF">EL18_02922</name>
</gene>
<dbReference type="PANTHER" id="PTHR10003">
    <property type="entry name" value="SUPEROXIDE DISMUTASE CU-ZN -RELATED"/>
    <property type="match status" value="1"/>
</dbReference>
<feature type="domain" description="Superoxide dismutase copper/zinc binding" evidence="4">
    <location>
        <begin position="37"/>
        <end position="169"/>
    </location>
</feature>
<evidence type="ECO:0000256" key="1">
    <source>
        <dbReference type="ARBA" id="ARBA00010457"/>
    </source>
</evidence>
<accession>A0A084U6T2</accession>
<evidence type="ECO:0000313" key="6">
    <source>
        <dbReference type="Proteomes" id="UP000053675"/>
    </source>
</evidence>
<dbReference type="RefSeq" id="WP_036485704.1">
    <property type="nucleotide sequence ID" value="NZ_JMQM01000002.1"/>
</dbReference>
<keyword evidence="6" id="KW-1185">Reference proteome</keyword>
<feature type="signal peptide" evidence="3">
    <location>
        <begin position="1"/>
        <end position="20"/>
    </location>
</feature>
<dbReference type="CDD" id="cd00305">
    <property type="entry name" value="Cu-Zn_Superoxide_Dismutase"/>
    <property type="match status" value="1"/>
</dbReference>
<keyword evidence="2" id="KW-0186">Copper</keyword>
<dbReference type="GO" id="GO:0005507">
    <property type="term" value="F:copper ion binding"/>
    <property type="evidence" value="ECO:0007669"/>
    <property type="project" value="InterPro"/>
</dbReference>
<dbReference type="PROSITE" id="PS00332">
    <property type="entry name" value="SOD_CU_ZN_2"/>
    <property type="match status" value="1"/>
</dbReference>
<dbReference type="SUPFAM" id="SSF49329">
    <property type="entry name" value="Cu,Zn superoxide dismutase-like"/>
    <property type="match status" value="1"/>
</dbReference>
<keyword evidence="3" id="KW-0732">Signal</keyword>
<dbReference type="AlphaFoldDB" id="A0A084U6T2"/>
<dbReference type="eggNOG" id="COG2032">
    <property type="taxonomic scope" value="Bacteria"/>
</dbReference>
<reference evidence="5 6" key="1">
    <citation type="submission" date="2014-05" db="EMBL/GenBank/DDBJ databases">
        <title>Draft Genome Sequence of Nitratireductor basaltis Strain UMTGB225, A Marine Bacterium Isolated from Green Barrel Tunicate.</title>
        <authorList>
            <person name="Gan H.Y."/>
        </authorList>
    </citation>
    <scope>NUCLEOTIDE SEQUENCE [LARGE SCALE GENOMIC DNA]</scope>
    <source>
        <strain evidence="5 6">UMTGB225</strain>
    </source>
</reference>
<comment type="cofactor">
    <cofactor evidence="2">
        <name>Zn(2+)</name>
        <dbReference type="ChEBI" id="CHEBI:29105"/>
    </cofactor>
    <text evidence="2">Binds 1 zinc ion per subunit.</text>
</comment>
<organism evidence="5 6">
    <name type="scientific">Nitratireductor basaltis</name>
    <dbReference type="NCBI Taxonomy" id="472175"/>
    <lineage>
        <taxon>Bacteria</taxon>
        <taxon>Pseudomonadati</taxon>
        <taxon>Pseudomonadota</taxon>
        <taxon>Alphaproteobacteria</taxon>
        <taxon>Hyphomicrobiales</taxon>
        <taxon>Phyllobacteriaceae</taxon>
        <taxon>Nitratireductor</taxon>
    </lineage>
</organism>
<dbReference type="EC" id="1.15.1.1" evidence="2"/>
<dbReference type="GO" id="GO:0004784">
    <property type="term" value="F:superoxide dismutase activity"/>
    <property type="evidence" value="ECO:0007669"/>
    <property type="project" value="UniProtKB-EC"/>
</dbReference>
<dbReference type="OrthoDB" id="5431326at2"/>